<dbReference type="PANTHER" id="PTHR12677:SF59">
    <property type="entry name" value="GOLGI APPARATUS MEMBRANE PROTEIN TVP38-RELATED"/>
    <property type="match status" value="1"/>
</dbReference>
<feature type="region of interest" description="Disordered" evidence="7">
    <location>
        <begin position="13"/>
        <end position="34"/>
    </location>
</feature>
<name>A3ZPL1_9BACT</name>
<accession>A3ZPL1</accession>
<dbReference type="Proteomes" id="UP000004358">
    <property type="component" value="Unassembled WGS sequence"/>
</dbReference>
<evidence type="ECO:0000256" key="6">
    <source>
        <dbReference type="RuleBase" id="RU366058"/>
    </source>
</evidence>
<protein>
    <recommendedName>
        <fullName evidence="6">TVP38/TMEM64 family membrane protein</fullName>
    </recommendedName>
</protein>
<feature type="transmembrane region" description="Helical" evidence="6">
    <location>
        <begin position="83"/>
        <end position="102"/>
    </location>
</feature>
<feature type="compositionally biased region" description="Polar residues" evidence="7">
    <location>
        <begin position="22"/>
        <end position="34"/>
    </location>
</feature>
<evidence type="ECO:0000256" key="5">
    <source>
        <dbReference type="ARBA" id="ARBA00023136"/>
    </source>
</evidence>
<evidence type="ECO:0000259" key="8">
    <source>
        <dbReference type="Pfam" id="PF09335"/>
    </source>
</evidence>
<dbReference type="GO" id="GO:0005886">
    <property type="term" value="C:plasma membrane"/>
    <property type="evidence" value="ECO:0007669"/>
    <property type="project" value="UniProtKB-SubCell"/>
</dbReference>
<keyword evidence="3 6" id="KW-0812">Transmembrane</keyword>
<evidence type="ECO:0000313" key="9">
    <source>
        <dbReference type="EMBL" id="EAQ81689.1"/>
    </source>
</evidence>
<sequence length="266" mass="30019">MRHRCGLIDLPGYRRNEERSPMPSTDAPTQQSSPRRSTRWKWTLGLIVIIAIIVAYFTLGRYLSIDTLAAQEEALRDYQRQHAGITLIGGFLIYVVITGLSLPGAALLTIFYGWLFGPIAGVLLVSFASTLGATIAFSLSRYLFRDMIQRRYQQRLEKLNAAVEAEGAYYLFTLRLIPVIPFFLVNLLMALTPIRLRTFWWVSQLGMLAGTVVYVWAGASLPSMRTIQEEGFGAVVQWQTLAAFAMLGLLPLLTKQAVKRFRRQPK</sequence>
<dbReference type="InterPro" id="IPR032816">
    <property type="entry name" value="VTT_dom"/>
</dbReference>
<comment type="caution">
    <text evidence="9">The sequence shown here is derived from an EMBL/GenBank/DDBJ whole genome shotgun (WGS) entry which is preliminary data.</text>
</comment>
<feature type="domain" description="VTT" evidence="8">
    <location>
        <begin position="103"/>
        <end position="219"/>
    </location>
</feature>
<comment type="similarity">
    <text evidence="6">Belongs to the TVP38/TMEM64 family.</text>
</comment>
<proteinExistence type="inferred from homology"/>
<feature type="transmembrane region" description="Helical" evidence="6">
    <location>
        <begin position="42"/>
        <end position="63"/>
    </location>
</feature>
<comment type="subcellular location">
    <subcellularLocation>
        <location evidence="1 6">Cell membrane</location>
        <topology evidence="1 6">Multi-pass membrane protein</topology>
    </subcellularLocation>
</comment>
<dbReference type="STRING" id="314230.DSM3645_28947"/>
<evidence type="ECO:0000256" key="1">
    <source>
        <dbReference type="ARBA" id="ARBA00004651"/>
    </source>
</evidence>
<evidence type="ECO:0000256" key="2">
    <source>
        <dbReference type="ARBA" id="ARBA00022475"/>
    </source>
</evidence>
<dbReference type="HOGENOM" id="CLU_038944_7_0_0"/>
<gene>
    <name evidence="9" type="ORF">DSM3645_28947</name>
</gene>
<dbReference type="InterPro" id="IPR015414">
    <property type="entry name" value="TMEM64"/>
</dbReference>
<dbReference type="PANTHER" id="PTHR12677">
    <property type="entry name" value="GOLGI APPARATUS MEMBRANE PROTEIN TVP38-RELATED"/>
    <property type="match status" value="1"/>
</dbReference>
<evidence type="ECO:0000256" key="3">
    <source>
        <dbReference type="ARBA" id="ARBA00022692"/>
    </source>
</evidence>
<feature type="transmembrane region" description="Helical" evidence="6">
    <location>
        <begin position="114"/>
        <end position="137"/>
    </location>
</feature>
<reference evidence="9 10" key="1">
    <citation type="submission" date="2006-02" db="EMBL/GenBank/DDBJ databases">
        <authorList>
            <person name="Amann R."/>
            <person name="Ferriera S."/>
            <person name="Johnson J."/>
            <person name="Kravitz S."/>
            <person name="Halpern A."/>
            <person name="Remington K."/>
            <person name="Beeson K."/>
            <person name="Tran B."/>
            <person name="Rogers Y.-H."/>
            <person name="Friedman R."/>
            <person name="Venter J.C."/>
        </authorList>
    </citation>
    <scope>NUCLEOTIDE SEQUENCE [LARGE SCALE GENOMIC DNA]</scope>
    <source>
        <strain evidence="9 10">DSM 3645</strain>
    </source>
</reference>
<dbReference type="Pfam" id="PF09335">
    <property type="entry name" value="VTT_dom"/>
    <property type="match status" value="1"/>
</dbReference>
<dbReference type="eggNOG" id="COG0398">
    <property type="taxonomic scope" value="Bacteria"/>
</dbReference>
<feature type="transmembrane region" description="Helical" evidence="6">
    <location>
        <begin position="198"/>
        <end position="219"/>
    </location>
</feature>
<dbReference type="AlphaFoldDB" id="A3ZPL1"/>
<feature type="transmembrane region" description="Helical" evidence="6">
    <location>
        <begin position="231"/>
        <end position="253"/>
    </location>
</feature>
<keyword evidence="4 6" id="KW-1133">Transmembrane helix</keyword>
<keyword evidence="2 6" id="KW-1003">Cell membrane</keyword>
<dbReference type="EMBL" id="AANZ01000004">
    <property type="protein sequence ID" value="EAQ81689.1"/>
    <property type="molecule type" value="Genomic_DNA"/>
</dbReference>
<evidence type="ECO:0000313" key="10">
    <source>
        <dbReference type="Proteomes" id="UP000004358"/>
    </source>
</evidence>
<feature type="transmembrane region" description="Helical" evidence="6">
    <location>
        <begin position="168"/>
        <end position="191"/>
    </location>
</feature>
<organism evidence="9 10">
    <name type="scientific">Blastopirellula marina DSM 3645</name>
    <dbReference type="NCBI Taxonomy" id="314230"/>
    <lineage>
        <taxon>Bacteria</taxon>
        <taxon>Pseudomonadati</taxon>
        <taxon>Planctomycetota</taxon>
        <taxon>Planctomycetia</taxon>
        <taxon>Pirellulales</taxon>
        <taxon>Pirellulaceae</taxon>
        <taxon>Blastopirellula</taxon>
    </lineage>
</organism>
<evidence type="ECO:0000256" key="4">
    <source>
        <dbReference type="ARBA" id="ARBA00022989"/>
    </source>
</evidence>
<evidence type="ECO:0000256" key="7">
    <source>
        <dbReference type="SAM" id="MobiDB-lite"/>
    </source>
</evidence>
<keyword evidence="5 6" id="KW-0472">Membrane</keyword>